<name>A0A6H1ZJL3_9ZZZZ</name>
<proteinExistence type="predicted"/>
<evidence type="ECO:0000313" key="3">
    <source>
        <dbReference type="EMBL" id="QJH97119.1"/>
    </source>
</evidence>
<dbReference type="AlphaFoldDB" id="A0A6H1ZJL3"/>
<dbReference type="EMBL" id="MT144674">
    <property type="protein sequence ID" value="QJH97119.1"/>
    <property type="molecule type" value="Genomic_DNA"/>
</dbReference>
<dbReference type="EMBL" id="MT144055">
    <property type="protein sequence ID" value="QJA47754.1"/>
    <property type="molecule type" value="Genomic_DNA"/>
</dbReference>
<keyword evidence="1" id="KW-0472">Membrane</keyword>
<gene>
    <name evidence="2" type="ORF">TM448A00733_0015</name>
    <name evidence="3" type="ORF">TM448B00934_0006</name>
</gene>
<reference evidence="2" key="1">
    <citation type="submission" date="2020-03" db="EMBL/GenBank/DDBJ databases">
        <title>The deep terrestrial virosphere.</title>
        <authorList>
            <person name="Holmfeldt K."/>
            <person name="Nilsson E."/>
            <person name="Simone D."/>
            <person name="Lopez-Fernandez M."/>
            <person name="Wu X."/>
            <person name="de Brujin I."/>
            <person name="Lundin D."/>
            <person name="Andersson A."/>
            <person name="Bertilsson S."/>
            <person name="Dopson M."/>
        </authorList>
    </citation>
    <scope>NUCLEOTIDE SEQUENCE</scope>
    <source>
        <strain evidence="2">TM448A00733</strain>
        <strain evidence="3">TM448B00934</strain>
    </source>
</reference>
<protein>
    <submittedName>
        <fullName evidence="2">Uncharacterized protein</fullName>
    </submittedName>
</protein>
<organism evidence="2">
    <name type="scientific">viral metagenome</name>
    <dbReference type="NCBI Taxonomy" id="1070528"/>
    <lineage>
        <taxon>unclassified sequences</taxon>
        <taxon>metagenomes</taxon>
        <taxon>organismal metagenomes</taxon>
    </lineage>
</organism>
<feature type="transmembrane region" description="Helical" evidence="1">
    <location>
        <begin position="178"/>
        <end position="199"/>
    </location>
</feature>
<keyword evidence="1" id="KW-1133">Transmembrane helix</keyword>
<evidence type="ECO:0000256" key="1">
    <source>
        <dbReference type="SAM" id="Phobius"/>
    </source>
</evidence>
<sequence>MIVTWAVAGTYRNCRVNDRIAEYKRELRLAKDSAGVARKVYDDVLKVRDSEIKRLNVIITDASLVVTELEGDIAGRDVNIARLNRALALLPNVDTVVILRERVDILTETVEQWKEKFVLSAAIIAQKDTQIFALSAKYEQEHRAHIALTVAYNELHEYNQGLVRFNTELKIAYNQNRLFGTLKSGGLIAAGIVIVYTILKGRN</sequence>
<accession>A0A6H1ZJL3</accession>
<keyword evidence="1" id="KW-0812">Transmembrane</keyword>
<evidence type="ECO:0000313" key="2">
    <source>
        <dbReference type="EMBL" id="QJA47754.1"/>
    </source>
</evidence>